<feature type="transmembrane region" description="Helical" evidence="8">
    <location>
        <begin position="174"/>
        <end position="196"/>
    </location>
</feature>
<evidence type="ECO:0000256" key="3">
    <source>
        <dbReference type="ARBA" id="ARBA00022448"/>
    </source>
</evidence>
<dbReference type="Proteomes" id="UP001597322">
    <property type="component" value="Unassembled WGS sequence"/>
</dbReference>
<feature type="domain" description="ABC transmembrane type-1" evidence="9">
    <location>
        <begin position="60"/>
        <end position="252"/>
    </location>
</feature>
<gene>
    <name evidence="10" type="ORF">ACFSE1_10880</name>
</gene>
<keyword evidence="5 8" id="KW-0812">Transmembrane</keyword>
<protein>
    <submittedName>
        <fullName evidence="10">ABC transporter permease</fullName>
    </submittedName>
</protein>
<accession>A0ABW4M4R1</accession>
<feature type="transmembrane region" description="Helical" evidence="8">
    <location>
        <begin position="9"/>
        <end position="30"/>
    </location>
</feature>
<feature type="transmembrane region" description="Helical" evidence="8">
    <location>
        <begin position="231"/>
        <end position="252"/>
    </location>
</feature>
<dbReference type="Pfam" id="PF00528">
    <property type="entry name" value="BPD_transp_1"/>
    <property type="match status" value="1"/>
</dbReference>
<dbReference type="InterPro" id="IPR051789">
    <property type="entry name" value="Bact_Polyamine_Transport"/>
</dbReference>
<organism evidence="10 11">
    <name type="scientific">Rhizobium helianthi</name>
    <dbReference type="NCBI Taxonomy" id="1132695"/>
    <lineage>
        <taxon>Bacteria</taxon>
        <taxon>Pseudomonadati</taxon>
        <taxon>Pseudomonadota</taxon>
        <taxon>Alphaproteobacteria</taxon>
        <taxon>Hyphomicrobiales</taxon>
        <taxon>Rhizobiaceae</taxon>
        <taxon>Rhizobium/Agrobacterium group</taxon>
        <taxon>Rhizobium</taxon>
    </lineage>
</organism>
<evidence type="ECO:0000256" key="4">
    <source>
        <dbReference type="ARBA" id="ARBA00022475"/>
    </source>
</evidence>
<comment type="caution">
    <text evidence="10">The sequence shown here is derived from an EMBL/GenBank/DDBJ whole genome shotgun (WGS) entry which is preliminary data.</text>
</comment>
<dbReference type="Gene3D" id="1.10.3720.10">
    <property type="entry name" value="MetI-like"/>
    <property type="match status" value="1"/>
</dbReference>
<evidence type="ECO:0000256" key="8">
    <source>
        <dbReference type="RuleBase" id="RU363032"/>
    </source>
</evidence>
<proteinExistence type="inferred from homology"/>
<evidence type="ECO:0000313" key="11">
    <source>
        <dbReference type="Proteomes" id="UP001597322"/>
    </source>
</evidence>
<dbReference type="EMBL" id="JBHUEQ010000017">
    <property type="protein sequence ID" value="MFD1745964.1"/>
    <property type="molecule type" value="Genomic_DNA"/>
</dbReference>
<feature type="transmembrane region" description="Helical" evidence="8">
    <location>
        <begin position="129"/>
        <end position="153"/>
    </location>
</feature>
<comment type="similarity">
    <text evidence="2">Belongs to the binding-protein-dependent transport system permease family. CysTW subfamily.</text>
</comment>
<keyword evidence="7 8" id="KW-0472">Membrane</keyword>
<reference evidence="11" key="1">
    <citation type="journal article" date="2019" name="Int. J. Syst. Evol. Microbiol.">
        <title>The Global Catalogue of Microorganisms (GCM) 10K type strain sequencing project: providing services to taxonomists for standard genome sequencing and annotation.</title>
        <authorList>
            <consortium name="The Broad Institute Genomics Platform"/>
            <consortium name="The Broad Institute Genome Sequencing Center for Infectious Disease"/>
            <person name="Wu L."/>
            <person name="Ma J."/>
        </authorList>
    </citation>
    <scope>NUCLEOTIDE SEQUENCE [LARGE SCALE GENOMIC DNA]</scope>
    <source>
        <strain evidence="11">CG52</strain>
    </source>
</reference>
<evidence type="ECO:0000256" key="2">
    <source>
        <dbReference type="ARBA" id="ARBA00007069"/>
    </source>
</evidence>
<dbReference type="SUPFAM" id="SSF161098">
    <property type="entry name" value="MetI-like"/>
    <property type="match status" value="1"/>
</dbReference>
<evidence type="ECO:0000256" key="5">
    <source>
        <dbReference type="ARBA" id="ARBA00022692"/>
    </source>
</evidence>
<evidence type="ECO:0000256" key="1">
    <source>
        <dbReference type="ARBA" id="ARBA00004651"/>
    </source>
</evidence>
<evidence type="ECO:0000256" key="6">
    <source>
        <dbReference type="ARBA" id="ARBA00022989"/>
    </source>
</evidence>
<dbReference type="PROSITE" id="PS50928">
    <property type="entry name" value="ABC_TM1"/>
    <property type="match status" value="1"/>
</dbReference>
<sequence>MKPGRFDSTVLTLCFAFLYIPIIILVTYSFNASKLVTVWGGFSFEWYRALWSNQSLMEAASVTARVGVLSATFGTILGTLAALTLVRFPRFPGRIPFTGMIYAPLVMPEVITGLSLLLLFVAMNVDRGFWTVTIAHTTFTMCYVAVIVQSRLLTFDRSLEEAALDLGCPPVKTFFRITLPLILPAIVSGWMLAFTLSLDDLVIASFTTGPGATTLPIKIYSQVRLGVTPEINAICTILIGFVTLGVIVASLSSKRNELRRIRDEHVALRGAAG</sequence>
<dbReference type="PANTHER" id="PTHR43848:SF2">
    <property type="entry name" value="PUTRESCINE TRANSPORT SYSTEM PERMEASE PROTEIN POTI"/>
    <property type="match status" value="1"/>
</dbReference>
<comment type="subcellular location">
    <subcellularLocation>
        <location evidence="1 8">Cell membrane</location>
        <topology evidence="1 8">Multi-pass membrane protein</topology>
    </subcellularLocation>
</comment>
<evidence type="ECO:0000313" key="10">
    <source>
        <dbReference type="EMBL" id="MFD1745964.1"/>
    </source>
</evidence>
<keyword evidence="3 8" id="KW-0813">Transport</keyword>
<evidence type="ECO:0000256" key="7">
    <source>
        <dbReference type="ARBA" id="ARBA00023136"/>
    </source>
</evidence>
<feature type="transmembrane region" description="Helical" evidence="8">
    <location>
        <begin position="66"/>
        <end position="88"/>
    </location>
</feature>
<evidence type="ECO:0000259" key="9">
    <source>
        <dbReference type="PROSITE" id="PS50928"/>
    </source>
</evidence>
<keyword evidence="6 8" id="KW-1133">Transmembrane helix</keyword>
<keyword evidence="4" id="KW-1003">Cell membrane</keyword>
<feature type="transmembrane region" description="Helical" evidence="8">
    <location>
        <begin position="100"/>
        <end position="123"/>
    </location>
</feature>
<dbReference type="InterPro" id="IPR035906">
    <property type="entry name" value="MetI-like_sf"/>
</dbReference>
<name>A0ABW4M4R1_9HYPH</name>
<dbReference type="CDD" id="cd06261">
    <property type="entry name" value="TM_PBP2"/>
    <property type="match status" value="1"/>
</dbReference>
<dbReference type="RefSeq" id="WP_377400650.1">
    <property type="nucleotide sequence ID" value="NZ_JBHUEQ010000017.1"/>
</dbReference>
<dbReference type="PANTHER" id="PTHR43848">
    <property type="entry name" value="PUTRESCINE TRANSPORT SYSTEM PERMEASE PROTEIN POTI"/>
    <property type="match status" value="1"/>
</dbReference>
<keyword evidence="11" id="KW-1185">Reference proteome</keyword>
<dbReference type="InterPro" id="IPR000515">
    <property type="entry name" value="MetI-like"/>
</dbReference>